<comment type="caution">
    <text evidence="3">The sequence shown here is derived from an EMBL/GenBank/DDBJ whole genome shotgun (WGS) entry which is preliminary data.</text>
</comment>
<dbReference type="GO" id="GO:0003682">
    <property type="term" value="F:chromatin binding"/>
    <property type="evidence" value="ECO:0007669"/>
    <property type="project" value="TreeGrafter"/>
</dbReference>
<evidence type="ECO:0000313" key="4">
    <source>
        <dbReference type="Proteomes" id="UP001275084"/>
    </source>
</evidence>
<feature type="region of interest" description="Disordered" evidence="1">
    <location>
        <begin position="563"/>
        <end position="597"/>
    </location>
</feature>
<protein>
    <submittedName>
        <fullName evidence="3">Prefoldin subunit-domain-containing protein</fullName>
    </submittedName>
</protein>
<dbReference type="Pfam" id="PF12927">
    <property type="entry name" value="DUF3835"/>
    <property type="match status" value="2"/>
</dbReference>
<gene>
    <name evidence="3" type="ORF">B0T25DRAFT_11687</name>
</gene>
<dbReference type="PANTHER" id="PTHR15111">
    <property type="entry name" value="RNA POLYMERASE II SUBUNIT 5-MEDIATING PROTEIN NNX3"/>
    <property type="match status" value="1"/>
</dbReference>
<dbReference type="InterPro" id="IPR024325">
    <property type="entry name" value="DUF3835"/>
</dbReference>
<evidence type="ECO:0000256" key="1">
    <source>
        <dbReference type="SAM" id="MobiDB-lite"/>
    </source>
</evidence>
<dbReference type="PANTHER" id="PTHR15111:SF0">
    <property type="entry name" value="UNCONVENTIONAL PREFOLDIN RPB5 INTERACTOR 1"/>
    <property type="match status" value="1"/>
</dbReference>
<dbReference type="GO" id="GO:0019212">
    <property type="term" value="F:phosphatase inhibitor activity"/>
    <property type="evidence" value="ECO:0007669"/>
    <property type="project" value="TreeGrafter"/>
</dbReference>
<proteinExistence type="predicted"/>
<dbReference type="Proteomes" id="UP001275084">
    <property type="component" value="Unassembled WGS sequence"/>
</dbReference>
<feature type="compositionally biased region" description="Basic and acidic residues" evidence="1">
    <location>
        <begin position="494"/>
        <end position="508"/>
    </location>
</feature>
<dbReference type="GO" id="GO:0000122">
    <property type="term" value="P:negative regulation of transcription by RNA polymerase II"/>
    <property type="evidence" value="ECO:0007669"/>
    <property type="project" value="TreeGrafter"/>
</dbReference>
<feature type="region of interest" description="Disordered" evidence="1">
    <location>
        <begin position="181"/>
        <end position="288"/>
    </location>
</feature>
<sequence length="597" mass="66772">MEQPKDHLSDLDRHVQLLEGKVNTLRASLNHWQQWYLEYSALKEEVEQLPNDPPPRKELARIRRDFDSELLTKKEINEIFGKNDLKDADKIATQLSRRIDYVEKNIDSVRKLLEVDENKLAAAIVVAYPDGGTDEESGLPLTDIIEELDDDDNVVRSRLQTGGDAEPKIIEALQRVGIHDLPKVEKDSPKKEVPLPTNVVKEEINADSTPTAAATPKGSQKAALSEARPGSKKNVSFSEDTKEGHEPRKPPQSRADREVEQLRQAFRDLQNTDMSNAVIPKNESAEESALRREMLDYSMQEIGPVVAELQLEEGYSDDEEDPDWDEIDEGIDDEDEDGDEDDLGRSKHSVITGDYIKRMQELEKRLGATSAFAVHRQNPENGAPEAGVGRISVVKESTSKDGGADTSMLAPREPKSVKFANQLDIAEEKTARPAPRPKGKPRKPEVSPIGDIVEKTTTPELLEGQEGPMKRVSRFKKERAAVSTATIPPGPLEIRPKFLPETRADPSKEPAPPEGVTVAPTVVERVVSPQLQEPDDMDDNMLYQAAAVEYNRLRNKMIQKQGGFMKKEEEEEIVDPEEEEGGPRRMSKFKAARLAMK</sequence>
<feature type="domain" description="DUF3835" evidence="2">
    <location>
        <begin position="461"/>
        <end position="479"/>
    </location>
</feature>
<name>A0AAJ0HTL1_9PEZI</name>
<dbReference type="GO" id="GO:0003714">
    <property type="term" value="F:transcription corepressor activity"/>
    <property type="evidence" value="ECO:0007669"/>
    <property type="project" value="TreeGrafter"/>
</dbReference>
<organism evidence="3 4">
    <name type="scientific">Lasiosphaeria hispida</name>
    <dbReference type="NCBI Taxonomy" id="260671"/>
    <lineage>
        <taxon>Eukaryota</taxon>
        <taxon>Fungi</taxon>
        <taxon>Dikarya</taxon>
        <taxon>Ascomycota</taxon>
        <taxon>Pezizomycotina</taxon>
        <taxon>Sordariomycetes</taxon>
        <taxon>Sordariomycetidae</taxon>
        <taxon>Sordariales</taxon>
        <taxon>Lasiosphaeriaceae</taxon>
        <taxon>Lasiosphaeria</taxon>
    </lineage>
</organism>
<keyword evidence="4" id="KW-1185">Reference proteome</keyword>
<evidence type="ECO:0000259" key="2">
    <source>
        <dbReference type="Pfam" id="PF12927"/>
    </source>
</evidence>
<dbReference type="AlphaFoldDB" id="A0AAJ0HTL1"/>
<dbReference type="Pfam" id="PF13758">
    <property type="entry name" value="Prefoldin_3"/>
    <property type="match status" value="1"/>
</dbReference>
<dbReference type="InterPro" id="IPR039553">
    <property type="entry name" value="Prefoldin-like"/>
</dbReference>
<feature type="compositionally biased region" description="Basic and acidic residues" evidence="1">
    <location>
        <begin position="239"/>
        <end position="261"/>
    </location>
</feature>
<feature type="compositionally biased region" description="Acidic residues" evidence="1">
    <location>
        <begin position="569"/>
        <end position="580"/>
    </location>
</feature>
<feature type="compositionally biased region" description="Acidic residues" evidence="1">
    <location>
        <begin position="310"/>
        <end position="342"/>
    </location>
</feature>
<accession>A0AAJ0HTL1</accession>
<reference evidence="3" key="2">
    <citation type="submission" date="2023-06" db="EMBL/GenBank/DDBJ databases">
        <authorList>
            <consortium name="Lawrence Berkeley National Laboratory"/>
            <person name="Haridas S."/>
            <person name="Hensen N."/>
            <person name="Bonometti L."/>
            <person name="Westerberg I."/>
            <person name="Brannstrom I.O."/>
            <person name="Guillou S."/>
            <person name="Cros-Aarteil S."/>
            <person name="Calhoun S."/>
            <person name="Kuo A."/>
            <person name="Mondo S."/>
            <person name="Pangilinan J."/>
            <person name="Riley R."/>
            <person name="Labutti K."/>
            <person name="Andreopoulos B."/>
            <person name="Lipzen A."/>
            <person name="Chen C."/>
            <person name="Yanf M."/>
            <person name="Daum C."/>
            <person name="Ng V."/>
            <person name="Clum A."/>
            <person name="Steindorff A."/>
            <person name="Ohm R."/>
            <person name="Martin F."/>
            <person name="Silar P."/>
            <person name="Natvig D."/>
            <person name="Lalanne C."/>
            <person name="Gautier V."/>
            <person name="Ament-Velasquez S.L."/>
            <person name="Kruys A."/>
            <person name="Hutchinson M.I."/>
            <person name="Powell A.J."/>
            <person name="Barry K."/>
            <person name="Miller A.N."/>
            <person name="Grigoriev I.V."/>
            <person name="Debuchy R."/>
            <person name="Gladieux P."/>
            <person name="Thoren M.H."/>
            <person name="Johannesson H."/>
        </authorList>
    </citation>
    <scope>NUCLEOTIDE SEQUENCE</scope>
    <source>
        <strain evidence="3">CBS 955.72</strain>
    </source>
</reference>
<feature type="region of interest" description="Disordered" evidence="1">
    <location>
        <begin position="376"/>
        <end position="521"/>
    </location>
</feature>
<evidence type="ECO:0000313" key="3">
    <source>
        <dbReference type="EMBL" id="KAK3362651.1"/>
    </source>
</evidence>
<feature type="compositionally biased region" description="Basic residues" evidence="1">
    <location>
        <begin position="585"/>
        <end position="597"/>
    </location>
</feature>
<reference evidence="3" key="1">
    <citation type="journal article" date="2023" name="Mol. Phylogenet. Evol.">
        <title>Genome-scale phylogeny and comparative genomics of the fungal order Sordariales.</title>
        <authorList>
            <person name="Hensen N."/>
            <person name="Bonometti L."/>
            <person name="Westerberg I."/>
            <person name="Brannstrom I.O."/>
            <person name="Guillou S."/>
            <person name="Cros-Aarteil S."/>
            <person name="Calhoun S."/>
            <person name="Haridas S."/>
            <person name="Kuo A."/>
            <person name="Mondo S."/>
            <person name="Pangilinan J."/>
            <person name="Riley R."/>
            <person name="LaButti K."/>
            <person name="Andreopoulos B."/>
            <person name="Lipzen A."/>
            <person name="Chen C."/>
            <person name="Yan M."/>
            <person name="Daum C."/>
            <person name="Ng V."/>
            <person name="Clum A."/>
            <person name="Steindorff A."/>
            <person name="Ohm R.A."/>
            <person name="Martin F."/>
            <person name="Silar P."/>
            <person name="Natvig D.O."/>
            <person name="Lalanne C."/>
            <person name="Gautier V."/>
            <person name="Ament-Velasquez S.L."/>
            <person name="Kruys A."/>
            <person name="Hutchinson M.I."/>
            <person name="Powell A.J."/>
            <person name="Barry K."/>
            <person name="Miller A.N."/>
            <person name="Grigoriev I.V."/>
            <person name="Debuchy R."/>
            <person name="Gladieux P."/>
            <person name="Hiltunen Thoren M."/>
            <person name="Johannesson H."/>
        </authorList>
    </citation>
    <scope>NUCLEOTIDE SEQUENCE</scope>
    <source>
        <strain evidence="3">CBS 955.72</strain>
    </source>
</reference>
<dbReference type="EMBL" id="JAUIQD010000001">
    <property type="protein sequence ID" value="KAK3362651.1"/>
    <property type="molecule type" value="Genomic_DNA"/>
</dbReference>
<feature type="compositionally biased region" description="Basic and acidic residues" evidence="1">
    <location>
        <begin position="181"/>
        <end position="193"/>
    </location>
</feature>
<feature type="domain" description="DUF3835" evidence="2">
    <location>
        <begin position="518"/>
        <end position="594"/>
    </location>
</feature>
<feature type="region of interest" description="Disordered" evidence="1">
    <location>
        <begin position="310"/>
        <end position="348"/>
    </location>
</feature>
<dbReference type="InterPro" id="IPR052255">
    <property type="entry name" value="RNA_pol_II_subunit5-mediator"/>
</dbReference>